<reference evidence="1" key="1">
    <citation type="submission" date="2022-02" db="EMBL/GenBank/DDBJ databases">
        <title>Plant Genome Project.</title>
        <authorList>
            <person name="Zhang R.-G."/>
        </authorList>
    </citation>
    <scope>NUCLEOTIDE SEQUENCE</scope>
    <source>
        <strain evidence="1">AT1</strain>
    </source>
</reference>
<sequence length="394" mass="43343">MPFGFDLRDMVPQQNRSSYRIAGGRPRARSVQCGSVFLKGLAGRFAPIGVHLAILLIMGGGTLSAVESFKGSVTVPQGLNFIVGDVFGPSGFLSFPAFNTEVHVNRFFMDYYDSGEVRWVHHMPDRLELAALQIMKDDEGPFNLAMALLKINGDKKLYGTFLPVGSPDSPDVKGISMVARDLQSIVLYDLEGKFAGIRWPNSKLPIEINGNKIVIVDAIGSTGLDLKTDPGVPVVYAGFGFLMLTTCISFLSHSQGHQDGKSFENRPTKGSCPSWAWASLLQRRELLMKGVRWQIQNGASVDFWVDKWIPSLPSFCIQSTKPPWASNNKVADFINPTSGEWRIAKLRQVLSEEEVQAVANIPISKLGGADSIIWGLHPSGKYTVKRGYHKAWAD</sequence>
<evidence type="ECO:0000313" key="1">
    <source>
        <dbReference type="EMBL" id="KAI8554339.1"/>
    </source>
</evidence>
<proteinExistence type="predicted"/>
<comment type="caution">
    <text evidence="1">The sequence shown here is derived from an EMBL/GenBank/DDBJ whole genome shotgun (WGS) entry which is preliminary data.</text>
</comment>
<organism evidence="1 2">
    <name type="scientific">Rhododendron molle</name>
    <name type="common">Chinese azalea</name>
    <name type="synonym">Azalea mollis</name>
    <dbReference type="NCBI Taxonomy" id="49168"/>
    <lineage>
        <taxon>Eukaryota</taxon>
        <taxon>Viridiplantae</taxon>
        <taxon>Streptophyta</taxon>
        <taxon>Embryophyta</taxon>
        <taxon>Tracheophyta</taxon>
        <taxon>Spermatophyta</taxon>
        <taxon>Magnoliopsida</taxon>
        <taxon>eudicotyledons</taxon>
        <taxon>Gunneridae</taxon>
        <taxon>Pentapetalae</taxon>
        <taxon>asterids</taxon>
        <taxon>Ericales</taxon>
        <taxon>Ericaceae</taxon>
        <taxon>Ericoideae</taxon>
        <taxon>Rhodoreae</taxon>
        <taxon>Rhododendron</taxon>
    </lineage>
</organism>
<dbReference type="Proteomes" id="UP001062846">
    <property type="component" value="Chromosome 5"/>
</dbReference>
<evidence type="ECO:0000313" key="2">
    <source>
        <dbReference type="Proteomes" id="UP001062846"/>
    </source>
</evidence>
<gene>
    <name evidence="1" type="ORF">RHMOL_Rhmol05G0091000</name>
</gene>
<keyword evidence="2" id="KW-1185">Reference proteome</keyword>
<accession>A0ACC0NN05</accession>
<name>A0ACC0NN05_RHOML</name>
<dbReference type="EMBL" id="CM046392">
    <property type="protein sequence ID" value="KAI8554339.1"/>
    <property type="molecule type" value="Genomic_DNA"/>
</dbReference>
<protein>
    <submittedName>
        <fullName evidence="1">Uncharacterized protein</fullName>
    </submittedName>
</protein>